<accession>A0A8S9ZUS0</accession>
<name>A0A8S9ZUS0_9BILA</name>
<gene>
    <name evidence="2" type="ORF">Mgra_00003688</name>
</gene>
<dbReference type="AlphaFoldDB" id="A0A8S9ZUS0"/>
<proteinExistence type="predicted"/>
<protein>
    <submittedName>
        <fullName evidence="2">Uncharacterized protein</fullName>
    </submittedName>
</protein>
<evidence type="ECO:0000256" key="1">
    <source>
        <dbReference type="SAM" id="Phobius"/>
    </source>
</evidence>
<dbReference type="Proteomes" id="UP000605970">
    <property type="component" value="Unassembled WGS sequence"/>
</dbReference>
<keyword evidence="1" id="KW-0472">Membrane</keyword>
<reference evidence="2" key="1">
    <citation type="journal article" date="2020" name="Ecol. Evol.">
        <title>Genome structure and content of the rice root-knot nematode (Meloidogyne graminicola).</title>
        <authorList>
            <person name="Phan N.T."/>
            <person name="Danchin E.G.J."/>
            <person name="Klopp C."/>
            <person name="Perfus-Barbeoch L."/>
            <person name="Kozlowski D.K."/>
            <person name="Koutsovoulos G.D."/>
            <person name="Lopez-Roques C."/>
            <person name="Bouchez O."/>
            <person name="Zahm M."/>
            <person name="Besnard G."/>
            <person name="Bellafiore S."/>
        </authorList>
    </citation>
    <scope>NUCLEOTIDE SEQUENCE</scope>
    <source>
        <strain evidence="2">VN-18</strain>
    </source>
</reference>
<comment type="caution">
    <text evidence="2">The sequence shown here is derived from an EMBL/GenBank/DDBJ whole genome shotgun (WGS) entry which is preliminary data.</text>
</comment>
<organism evidence="2 3">
    <name type="scientific">Meloidogyne graminicola</name>
    <dbReference type="NCBI Taxonomy" id="189291"/>
    <lineage>
        <taxon>Eukaryota</taxon>
        <taxon>Metazoa</taxon>
        <taxon>Ecdysozoa</taxon>
        <taxon>Nematoda</taxon>
        <taxon>Chromadorea</taxon>
        <taxon>Rhabditida</taxon>
        <taxon>Tylenchina</taxon>
        <taxon>Tylenchomorpha</taxon>
        <taxon>Tylenchoidea</taxon>
        <taxon>Meloidogynidae</taxon>
        <taxon>Meloidogyninae</taxon>
        <taxon>Meloidogyne</taxon>
    </lineage>
</organism>
<keyword evidence="1" id="KW-1133">Transmembrane helix</keyword>
<keyword evidence="3" id="KW-1185">Reference proteome</keyword>
<sequence length="90" mass="10416">MFFQFGRWPLETWNFLEDIFLLVIDKRHNKSIGLGEMLTTISAILSLFIPFVGCHFFLHFQHIIHHLCNKGERKGQMGGQSQTLIGGNKQ</sequence>
<keyword evidence="1" id="KW-0812">Transmembrane</keyword>
<feature type="transmembrane region" description="Helical" evidence="1">
    <location>
        <begin position="37"/>
        <end position="58"/>
    </location>
</feature>
<dbReference type="EMBL" id="JABEBT010000025">
    <property type="protein sequence ID" value="KAF7636948.1"/>
    <property type="molecule type" value="Genomic_DNA"/>
</dbReference>
<evidence type="ECO:0000313" key="3">
    <source>
        <dbReference type="Proteomes" id="UP000605970"/>
    </source>
</evidence>
<evidence type="ECO:0000313" key="2">
    <source>
        <dbReference type="EMBL" id="KAF7636948.1"/>
    </source>
</evidence>